<feature type="region of interest" description="Disordered" evidence="8">
    <location>
        <begin position="16"/>
        <end position="48"/>
    </location>
</feature>
<dbReference type="InterPro" id="IPR000807">
    <property type="entry name" value="ImidazoleglycerolP_deHydtase"/>
</dbReference>
<feature type="compositionally biased region" description="Basic and acidic residues" evidence="8">
    <location>
        <begin position="72"/>
        <end position="99"/>
    </location>
</feature>
<dbReference type="PANTHER" id="PTHR23133">
    <property type="entry name" value="IMIDAZOLEGLYCEROL-PHOSPHATE DEHYDRATASE HIS7"/>
    <property type="match status" value="1"/>
</dbReference>
<dbReference type="Proteomes" id="UP000218231">
    <property type="component" value="Unassembled WGS sequence"/>
</dbReference>
<proteinExistence type="inferred from homology"/>
<sequence>MRPAMFPIGLDAVLGTAHGRRNQPGNPDIGHDHGPAQIAPSPRTDSGVHRAADTVPAAVRQLGGFATPLNHPRAEKRTPEHVRGDAMARKASEHHEKTGWKRPAHGGGRRRAQPCPPRPHSHPTTGRSASFLALEIHADDVRPVFGRRDGRAVVLRLVMRFGAIVRALGRLEAQLEIHRRIVETGDRRIRDDQLRRDLVERQADREFAVVDQQIPIAVLQDDRHLVRKAFDQPLRDVDARRLRLERDVEMMLARQSARIGDGAEHASDDGTQRLLNDFVIGDQAIGQAVGHGPLGSAIGGGVKPPRWPMKFVCDDVYSTVLWGTAMRTATINRSTAETRIDVTVNLDGTGRLGELDTELIEHWFHSFAQTAGLTLHVEMLYGSNNHHIVESAFKGLARALRTAVEIDPRKSDAIPSTKGVL</sequence>
<dbReference type="InterPro" id="IPR038494">
    <property type="entry name" value="IGPD_sf"/>
</dbReference>
<dbReference type="PANTHER" id="PTHR23133:SF2">
    <property type="entry name" value="IMIDAZOLEGLYCEROL-PHOSPHATE DEHYDRATASE"/>
    <property type="match status" value="1"/>
</dbReference>
<dbReference type="InterPro" id="IPR020565">
    <property type="entry name" value="ImidazoleglycerP_deHydtase_CS"/>
</dbReference>
<gene>
    <name evidence="9" type="ORF">WR25_21716</name>
</gene>
<dbReference type="Gene3D" id="3.30.230.40">
    <property type="entry name" value="Imidazole glycerol phosphate dehydratase, domain 1"/>
    <property type="match status" value="1"/>
</dbReference>
<dbReference type="EC" id="4.2.1.19" evidence="4"/>
<dbReference type="OrthoDB" id="10059060at2759"/>
<reference evidence="9 10" key="1">
    <citation type="journal article" date="2017" name="Curr. Biol.">
        <title>Genome architecture and evolution of a unichromosomal asexual nematode.</title>
        <authorList>
            <person name="Fradin H."/>
            <person name="Zegar C."/>
            <person name="Gutwein M."/>
            <person name="Lucas J."/>
            <person name="Kovtun M."/>
            <person name="Corcoran D."/>
            <person name="Baugh L.R."/>
            <person name="Kiontke K."/>
            <person name="Gunsalus K."/>
            <person name="Fitch D.H."/>
            <person name="Piano F."/>
        </authorList>
    </citation>
    <scope>NUCLEOTIDE SEQUENCE [LARGE SCALE GENOMIC DNA]</scope>
    <source>
        <strain evidence="9">PF1309</strain>
    </source>
</reference>
<comment type="caution">
    <text evidence="9">The sequence shown here is derived from an EMBL/GenBank/DDBJ whole genome shotgun (WGS) entry which is preliminary data.</text>
</comment>
<feature type="region of interest" description="Disordered" evidence="8">
    <location>
        <begin position="67"/>
        <end position="126"/>
    </location>
</feature>
<dbReference type="SUPFAM" id="SSF54211">
    <property type="entry name" value="Ribosomal protein S5 domain 2-like"/>
    <property type="match status" value="1"/>
</dbReference>
<dbReference type="AlphaFoldDB" id="A0A2A2KAE9"/>
<evidence type="ECO:0000256" key="1">
    <source>
        <dbReference type="ARBA" id="ARBA00001723"/>
    </source>
</evidence>
<keyword evidence="10" id="KW-1185">Reference proteome</keyword>
<evidence type="ECO:0000256" key="7">
    <source>
        <dbReference type="ARBA" id="ARBA00023239"/>
    </source>
</evidence>
<dbReference type="Pfam" id="PF00475">
    <property type="entry name" value="IGPD"/>
    <property type="match status" value="1"/>
</dbReference>
<feature type="compositionally biased region" description="Basic residues" evidence="8">
    <location>
        <begin position="100"/>
        <end position="112"/>
    </location>
</feature>
<comment type="similarity">
    <text evidence="3">Belongs to the imidazoleglycerol-phosphate dehydratase family.</text>
</comment>
<dbReference type="EMBL" id="LIAE01009150">
    <property type="protein sequence ID" value="PAV70976.1"/>
    <property type="molecule type" value="Genomic_DNA"/>
</dbReference>
<evidence type="ECO:0000256" key="3">
    <source>
        <dbReference type="ARBA" id="ARBA00007481"/>
    </source>
</evidence>
<organism evidence="9 10">
    <name type="scientific">Diploscapter pachys</name>
    <dbReference type="NCBI Taxonomy" id="2018661"/>
    <lineage>
        <taxon>Eukaryota</taxon>
        <taxon>Metazoa</taxon>
        <taxon>Ecdysozoa</taxon>
        <taxon>Nematoda</taxon>
        <taxon>Chromadorea</taxon>
        <taxon>Rhabditida</taxon>
        <taxon>Rhabditina</taxon>
        <taxon>Rhabditomorpha</taxon>
        <taxon>Rhabditoidea</taxon>
        <taxon>Rhabditidae</taxon>
        <taxon>Diploscapter</taxon>
    </lineage>
</organism>
<dbReference type="GO" id="GO:0000105">
    <property type="term" value="P:L-histidine biosynthetic process"/>
    <property type="evidence" value="ECO:0007669"/>
    <property type="project" value="UniProtKB-UniPathway"/>
</dbReference>
<dbReference type="InterPro" id="IPR020568">
    <property type="entry name" value="Ribosomal_Su5_D2-typ_SF"/>
</dbReference>
<keyword evidence="7" id="KW-0456">Lyase</keyword>
<keyword evidence="6" id="KW-0368">Histidine biosynthesis</keyword>
<evidence type="ECO:0000256" key="8">
    <source>
        <dbReference type="SAM" id="MobiDB-lite"/>
    </source>
</evidence>
<dbReference type="PROSITE" id="PS00955">
    <property type="entry name" value="IGP_DEHYDRATASE_2"/>
    <property type="match status" value="1"/>
</dbReference>
<evidence type="ECO:0000313" key="10">
    <source>
        <dbReference type="Proteomes" id="UP000218231"/>
    </source>
</evidence>
<dbReference type="UniPathway" id="UPA00031">
    <property type="reaction ID" value="UER00011"/>
</dbReference>
<evidence type="ECO:0000256" key="5">
    <source>
        <dbReference type="ARBA" id="ARBA00022605"/>
    </source>
</evidence>
<protein>
    <recommendedName>
        <fullName evidence="4">imidazoleglycerol-phosphate dehydratase</fullName>
        <ecNumber evidence="4">4.2.1.19</ecNumber>
    </recommendedName>
</protein>
<accession>A0A2A2KAE9</accession>
<keyword evidence="5" id="KW-0028">Amino-acid biosynthesis</keyword>
<dbReference type="GO" id="GO:0004424">
    <property type="term" value="F:imidazoleglycerol-phosphate dehydratase activity"/>
    <property type="evidence" value="ECO:0007669"/>
    <property type="project" value="UniProtKB-EC"/>
</dbReference>
<evidence type="ECO:0000256" key="2">
    <source>
        <dbReference type="ARBA" id="ARBA00005047"/>
    </source>
</evidence>
<evidence type="ECO:0000256" key="6">
    <source>
        <dbReference type="ARBA" id="ARBA00023102"/>
    </source>
</evidence>
<comment type="pathway">
    <text evidence="2">Amino-acid biosynthesis; L-histidine biosynthesis; L-histidine from 5-phospho-alpha-D-ribose 1-diphosphate: step 6/9.</text>
</comment>
<evidence type="ECO:0000256" key="4">
    <source>
        <dbReference type="ARBA" id="ARBA00012075"/>
    </source>
</evidence>
<comment type="catalytic activity">
    <reaction evidence="1">
        <text>D-erythro-1-(imidazol-4-yl)glycerol 3-phosphate = 3-(imidazol-4-yl)-2-oxopropyl phosphate + H2O</text>
        <dbReference type="Rhea" id="RHEA:11040"/>
        <dbReference type="ChEBI" id="CHEBI:15377"/>
        <dbReference type="ChEBI" id="CHEBI:57766"/>
        <dbReference type="ChEBI" id="CHEBI:58278"/>
        <dbReference type="EC" id="4.2.1.19"/>
    </reaction>
</comment>
<dbReference type="STRING" id="2018661.A0A2A2KAE9"/>
<name>A0A2A2KAE9_9BILA</name>
<evidence type="ECO:0000313" key="9">
    <source>
        <dbReference type="EMBL" id="PAV70976.1"/>
    </source>
</evidence>